<dbReference type="SUPFAM" id="SSF103473">
    <property type="entry name" value="MFS general substrate transporter"/>
    <property type="match status" value="1"/>
</dbReference>
<dbReference type="Pfam" id="PF07690">
    <property type="entry name" value="MFS_1"/>
    <property type="match status" value="1"/>
</dbReference>
<dbReference type="InterPro" id="IPR011701">
    <property type="entry name" value="MFS"/>
</dbReference>
<evidence type="ECO:0000313" key="10">
    <source>
        <dbReference type="Proteomes" id="UP000197153"/>
    </source>
</evidence>
<evidence type="ECO:0000256" key="2">
    <source>
        <dbReference type="ARBA" id="ARBA00022448"/>
    </source>
</evidence>
<dbReference type="Gene3D" id="1.20.1250.20">
    <property type="entry name" value="MFS general substrate transporter like domains"/>
    <property type="match status" value="1"/>
</dbReference>
<protein>
    <submittedName>
        <fullName evidence="9">MFS transporter</fullName>
    </submittedName>
</protein>
<evidence type="ECO:0000256" key="1">
    <source>
        <dbReference type="ARBA" id="ARBA00004651"/>
    </source>
</evidence>
<evidence type="ECO:0000256" key="6">
    <source>
        <dbReference type="ARBA" id="ARBA00023136"/>
    </source>
</evidence>
<dbReference type="PANTHER" id="PTHR42718:SF46">
    <property type="entry name" value="BLR6921 PROTEIN"/>
    <property type="match status" value="1"/>
</dbReference>
<feature type="transmembrane region" description="Helical" evidence="7">
    <location>
        <begin position="23"/>
        <end position="42"/>
    </location>
</feature>
<gene>
    <name evidence="9" type="ORF">Y958_16515</name>
</gene>
<keyword evidence="3" id="KW-1003">Cell membrane</keyword>
<feature type="transmembrane region" description="Helical" evidence="7">
    <location>
        <begin position="181"/>
        <end position="202"/>
    </location>
</feature>
<keyword evidence="5 7" id="KW-1133">Transmembrane helix</keyword>
<feature type="transmembrane region" description="Helical" evidence="7">
    <location>
        <begin position="209"/>
        <end position="229"/>
    </location>
</feature>
<reference evidence="9 10" key="1">
    <citation type="submission" date="2017-06" db="EMBL/GenBank/DDBJ databases">
        <title>Complete genome sequence of Nitrospirillum amazonense strain CBAmC, an endophytic nitrogen-fixing and plant growth-promoting bacterium, isolated from sugarcane.</title>
        <authorList>
            <person name="Schwab S."/>
            <person name="dos Santos Teixeira K.R."/>
            <person name="Simoes Araujo J.L."/>
            <person name="Soares Vidal M."/>
            <person name="Borges de Freitas H.R."/>
            <person name="Rivello Crivelaro A.L."/>
            <person name="Bueno de Camargo Nunes A."/>
            <person name="dos Santos C.M."/>
            <person name="Palmeira da Silva Rosa D."/>
            <person name="da Silva Padilha D."/>
            <person name="da Silva E."/>
            <person name="Araujo Terra L."/>
            <person name="Soares Mendes V."/>
            <person name="Farinelli L."/>
            <person name="Magalhaes Cruz L."/>
            <person name="Baldani J.I."/>
        </authorList>
    </citation>
    <scope>NUCLEOTIDE SEQUENCE [LARGE SCALE GENOMIC DNA]</scope>
    <source>
        <strain evidence="9 10">CBAmC</strain>
    </source>
</reference>
<dbReference type="GO" id="GO:0005886">
    <property type="term" value="C:plasma membrane"/>
    <property type="evidence" value="ECO:0007669"/>
    <property type="project" value="UniProtKB-SubCell"/>
</dbReference>
<proteinExistence type="predicted"/>
<feature type="domain" description="Major facilitator superfamily (MFS) profile" evidence="8">
    <location>
        <begin position="25"/>
        <end position="463"/>
    </location>
</feature>
<dbReference type="PROSITE" id="PS50850">
    <property type="entry name" value="MFS"/>
    <property type="match status" value="1"/>
</dbReference>
<evidence type="ECO:0000256" key="3">
    <source>
        <dbReference type="ARBA" id="ARBA00022475"/>
    </source>
</evidence>
<comment type="subcellular location">
    <subcellularLocation>
        <location evidence="1">Cell membrane</location>
        <topology evidence="1">Multi-pass membrane protein</topology>
    </subcellularLocation>
</comment>
<dbReference type="PRINTS" id="PR01036">
    <property type="entry name" value="TCRTETB"/>
</dbReference>
<name>A0A248JV17_9PROT</name>
<evidence type="ECO:0000313" key="9">
    <source>
        <dbReference type="EMBL" id="ASG22535.1"/>
    </source>
</evidence>
<feature type="transmembrane region" description="Helical" evidence="7">
    <location>
        <begin position="275"/>
        <end position="301"/>
    </location>
</feature>
<evidence type="ECO:0000256" key="4">
    <source>
        <dbReference type="ARBA" id="ARBA00022692"/>
    </source>
</evidence>
<keyword evidence="6 7" id="KW-0472">Membrane</keyword>
<keyword evidence="2" id="KW-0813">Transport</keyword>
<accession>A0A248JV17</accession>
<dbReference type="RefSeq" id="WP_088873111.1">
    <property type="nucleotide sequence ID" value="NZ_CP022111.1"/>
</dbReference>
<feature type="transmembrane region" description="Helical" evidence="7">
    <location>
        <begin position="235"/>
        <end position="255"/>
    </location>
</feature>
<dbReference type="AlphaFoldDB" id="A0A248JV17"/>
<feature type="transmembrane region" description="Helical" evidence="7">
    <location>
        <begin position="62"/>
        <end position="80"/>
    </location>
</feature>
<keyword evidence="10" id="KW-1185">Reference proteome</keyword>
<dbReference type="InterPro" id="IPR020846">
    <property type="entry name" value="MFS_dom"/>
</dbReference>
<feature type="transmembrane region" description="Helical" evidence="7">
    <location>
        <begin position="313"/>
        <end position="330"/>
    </location>
</feature>
<feature type="transmembrane region" description="Helical" evidence="7">
    <location>
        <begin position="121"/>
        <end position="141"/>
    </location>
</feature>
<feature type="transmembrane region" description="Helical" evidence="7">
    <location>
        <begin position="436"/>
        <end position="458"/>
    </location>
</feature>
<dbReference type="Proteomes" id="UP000197153">
    <property type="component" value="Chromosome 2"/>
</dbReference>
<sequence length="468" mass="48043">MTADVMDTPKPTQTDGLPDRPRFWAMAAILTAVGMATLDTAIANTALPTIAGDFHATAADSVWVVNAYQLAVAAAVLPLASLGDLLGQKRVYLAGLALFALSSLACGLSPTLPLLEVARVVQGLGAAAIMSVNIALIRHIYPARIMGRGFGRNALAVAISFAIGPTVTSTILSVATWHWLFLVNVPFCLLALGLATVTLPAIPPLGHRFDGVAALLTAGLFALLVLGMGEAAHAASWPQVAAELSGAALCGFLLLRRQRGHPAPMLAIDLFRNRVFALSALTSVCTFIAQGLAFVALPFLFQSVMGRTAVETGLLITPWSVVVAVMAPIAGKLSDRYPAGILGGVGLGVLCLGMALVALMPTHPSSLDIAWRLGVCGAGFGFFQSPNLKAIMSSAPLHRSGGASGIVATARLLGQSTGAALTAACFGLLANHDLTYGATLALWLGAFAAGAASVASFLRLTVKPQPAA</sequence>
<feature type="transmembrane region" description="Helical" evidence="7">
    <location>
        <begin position="153"/>
        <end position="175"/>
    </location>
</feature>
<dbReference type="InterPro" id="IPR036259">
    <property type="entry name" value="MFS_trans_sf"/>
</dbReference>
<feature type="transmembrane region" description="Helical" evidence="7">
    <location>
        <begin position="337"/>
        <end position="357"/>
    </location>
</feature>
<dbReference type="GO" id="GO:0022857">
    <property type="term" value="F:transmembrane transporter activity"/>
    <property type="evidence" value="ECO:0007669"/>
    <property type="project" value="InterPro"/>
</dbReference>
<evidence type="ECO:0000259" key="8">
    <source>
        <dbReference type="PROSITE" id="PS50850"/>
    </source>
</evidence>
<evidence type="ECO:0000256" key="7">
    <source>
        <dbReference type="SAM" id="Phobius"/>
    </source>
</evidence>
<dbReference type="Gene3D" id="1.20.1720.10">
    <property type="entry name" value="Multidrug resistance protein D"/>
    <property type="match status" value="1"/>
</dbReference>
<evidence type="ECO:0000256" key="5">
    <source>
        <dbReference type="ARBA" id="ARBA00022989"/>
    </source>
</evidence>
<dbReference type="EMBL" id="CP022111">
    <property type="protein sequence ID" value="ASG22535.1"/>
    <property type="molecule type" value="Genomic_DNA"/>
</dbReference>
<dbReference type="KEGG" id="nao:Y958_16515"/>
<keyword evidence="4 7" id="KW-0812">Transmembrane</keyword>
<feature type="transmembrane region" description="Helical" evidence="7">
    <location>
        <begin position="92"/>
        <end position="115"/>
    </location>
</feature>
<dbReference type="CDD" id="cd17321">
    <property type="entry name" value="MFS_MMR_MDR_like"/>
    <property type="match status" value="1"/>
</dbReference>
<dbReference type="PANTHER" id="PTHR42718">
    <property type="entry name" value="MAJOR FACILITATOR SUPERFAMILY MULTIDRUG TRANSPORTER MFSC"/>
    <property type="match status" value="1"/>
</dbReference>
<organism evidence="9 10">
    <name type="scientific">Nitrospirillum viridazoti CBAmc</name>
    <dbReference type="NCBI Taxonomy" id="1441467"/>
    <lineage>
        <taxon>Bacteria</taxon>
        <taxon>Pseudomonadati</taxon>
        <taxon>Pseudomonadota</taxon>
        <taxon>Alphaproteobacteria</taxon>
        <taxon>Rhodospirillales</taxon>
        <taxon>Azospirillaceae</taxon>
        <taxon>Nitrospirillum</taxon>
        <taxon>Nitrospirillum viridazoti</taxon>
    </lineage>
</organism>